<name>A0AAV5TQ44_9BILA</name>
<evidence type="ECO:0008006" key="10">
    <source>
        <dbReference type="Google" id="ProtNLM"/>
    </source>
</evidence>
<keyword evidence="4 6" id="KW-0408">Iron</keyword>
<keyword evidence="9" id="KW-1185">Reference proteome</keyword>
<evidence type="ECO:0000256" key="2">
    <source>
        <dbReference type="ARBA" id="ARBA00010617"/>
    </source>
</evidence>
<dbReference type="PRINTS" id="PR00385">
    <property type="entry name" value="P450"/>
</dbReference>
<comment type="caution">
    <text evidence="8">The sequence shown here is derived from an EMBL/GenBank/DDBJ whole genome shotgun (WGS) entry which is preliminary data.</text>
</comment>
<dbReference type="GO" id="GO:0004497">
    <property type="term" value="F:monooxygenase activity"/>
    <property type="evidence" value="ECO:0007669"/>
    <property type="project" value="UniProtKB-KW"/>
</dbReference>
<dbReference type="GO" id="GO:0005506">
    <property type="term" value="F:iron ion binding"/>
    <property type="evidence" value="ECO:0007669"/>
    <property type="project" value="InterPro"/>
</dbReference>
<keyword evidence="3 6" id="KW-0349">Heme</keyword>
<dbReference type="InterPro" id="IPR017972">
    <property type="entry name" value="Cyt_P450_CS"/>
</dbReference>
<dbReference type="Gene3D" id="1.10.630.10">
    <property type="entry name" value="Cytochrome P450"/>
    <property type="match status" value="1"/>
</dbReference>
<comment type="cofactor">
    <cofactor evidence="1 6">
        <name>heme</name>
        <dbReference type="ChEBI" id="CHEBI:30413"/>
    </cofactor>
</comment>
<dbReference type="EMBL" id="BTSX01000004">
    <property type="protein sequence ID" value="GMS96539.1"/>
    <property type="molecule type" value="Genomic_DNA"/>
</dbReference>
<dbReference type="InterPro" id="IPR050196">
    <property type="entry name" value="Cytochrome_P450_Monoox"/>
</dbReference>
<dbReference type="PROSITE" id="PS00086">
    <property type="entry name" value="CYTOCHROME_P450"/>
    <property type="match status" value="1"/>
</dbReference>
<dbReference type="Proteomes" id="UP001432027">
    <property type="component" value="Unassembled WGS sequence"/>
</dbReference>
<dbReference type="PRINTS" id="PR00463">
    <property type="entry name" value="EP450I"/>
</dbReference>
<dbReference type="GO" id="GO:0016705">
    <property type="term" value="F:oxidoreductase activity, acting on paired donors, with incorporation or reduction of molecular oxygen"/>
    <property type="evidence" value="ECO:0007669"/>
    <property type="project" value="InterPro"/>
</dbReference>
<keyword evidence="5 7" id="KW-0503">Monooxygenase</keyword>
<sequence length="496" mass="56964">MILLLASLGVALFYFSWVFKMVADWIHQYPLVKKLPGPKGLPVIGSVMDVIGDTTVPLLFFLDEAKKARARGEQTLTVNIIGRIMTLPLNGAMVKAIVESNDLMAKGKDYDFLSAWVGVDSILITSAEIWKDSRKRLTPMFHYTMLEGYMDTFNKHAHHMVEVLKKERLKGPVDMRNILKGSSLDIIVDTTMGCNFSFLTNPDHPYIHAVDTFTNYVQRHSMEPQMWINWIWFLFYHRECHNALNEMHKLTDEVLKGRANAVKTGDIDLDVKRKPLIDQFLVLEQQGKMSMKLVHFDINGVILGGHDTTSATLTWIFWSLACLPEMQQRCFEEIELIFGGDRDRDCTPEDLKELEYTDRFIKESMRMFAPAPLVQRGLQKDFQLGEAILPRGSDIFMNVFVIHHNEEVYPDNWQFDPDRFLPEEVAKRHPYDYIPFSAGIRNCLGQKFAMQEIKVIVATALRKFSFSTDRDLLDQGFATEVVLKPTNGCNLTVTPR</sequence>
<keyword evidence="6 7" id="KW-0479">Metal-binding</keyword>
<evidence type="ECO:0000256" key="7">
    <source>
        <dbReference type="RuleBase" id="RU000461"/>
    </source>
</evidence>
<evidence type="ECO:0000256" key="1">
    <source>
        <dbReference type="ARBA" id="ARBA00001971"/>
    </source>
</evidence>
<feature type="binding site" description="axial binding residue" evidence="6">
    <location>
        <position position="443"/>
    </location>
    <ligand>
        <name>heme</name>
        <dbReference type="ChEBI" id="CHEBI:30413"/>
    </ligand>
    <ligandPart>
        <name>Fe</name>
        <dbReference type="ChEBI" id="CHEBI:18248"/>
    </ligandPart>
</feature>
<protein>
    <recommendedName>
        <fullName evidence="10">Cytochrome P450</fullName>
    </recommendedName>
</protein>
<reference evidence="8" key="1">
    <citation type="submission" date="2023-10" db="EMBL/GenBank/DDBJ databases">
        <title>Genome assembly of Pristionchus species.</title>
        <authorList>
            <person name="Yoshida K."/>
            <person name="Sommer R.J."/>
        </authorList>
    </citation>
    <scope>NUCLEOTIDE SEQUENCE</scope>
    <source>
        <strain evidence="8">RS0144</strain>
    </source>
</reference>
<gene>
    <name evidence="8" type="ORF">PENTCL1PPCAC_18714</name>
</gene>
<evidence type="ECO:0000313" key="9">
    <source>
        <dbReference type="Proteomes" id="UP001432027"/>
    </source>
</evidence>
<dbReference type="InterPro" id="IPR002401">
    <property type="entry name" value="Cyt_P450_E_grp-I"/>
</dbReference>
<comment type="similarity">
    <text evidence="2 7">Belongs to the cytochrome P450 family.</text>
</comment>
<evidence type="ECO:0000256" key="3">
    <source>
        <dbReference type="ARBA" id="ARBA00022617"/>
    </source>
</evidence>
<evidence type="ECO:0000256" key="5">
    <source>
        <dbReference type="ARBA" id="ARBA00023033"/>
    </source>
</evidence>
<dbReference type="InterPro" id="IPR001128">
    <property type="entry name" value="Cyt_P450"/>
</dbReference>
<evidence type="ECO:0000313" key="8">
    <source>
        <dbReference type="EMBL" id="GMS96539.1"/>
    </source>
</evidence>
<accession>A0AAV5TQ44</accession>
<organism evidence="8 9">
    <name type="scientific">Pristionchus entomophagus</name>
    <dbReference type="NCBI Taxonomy" id="358040"/>
    <lineage>
        <taxon>Eukaryota</taxon>
        <taxon>Metazoa</taxon>
        <taxon>Ecdysozoa</taxon>
        <taxon>Nematoda</taxon>
        <taxon>Chromadorea</taxon>
        <taxon>Rhabditida</taxon>
        <taxon>Rhabditina</taxon>
        <taxon>Diplogasteromorpha</taxon>
        <taxon>Diplogasteroidea</taxon>
        <taxon>Neodiplogasteridae</taxon>
        <taxon>Pristionchus</taxon>
    </lineage>
</organism>
<evidence type="ECO:0000256" key="6">
    <source>
        <dbReference type="PIRSR" id="PIRSR602401-1"/>
    </source>
</evidence>
<dbReference type="PANTHER" id="PTHR24291">
    <property type="entry name" value="CYTOCHROME P450 FAMILY 4"/>
    <property type="match status" value="1"/>
</dbReference>
<dbReference type="Pfam" id="PF00067">
    <property type="entry name" value="p450"/>
    <property type="match status" value="1"/>
</dbReference>
<keyword evidence="7" id="KW-0560">Oxidoreductase</keyword>
<dbReference type="PANTHER" id="PTHR24291:SF194">
    <property type="entry name" value="CYTOCHROME P450 FAMILY"/>
    <property type="match status" value="1"/>
</dbReference>
<dbReference type="AlphaFoldDB" id="A0AAV5TQ44"/>
<dbReference type="SUPFAM" id="SSF48264">
    <property type="entry name" value="Cytochrome P450"/>
    <property type="match status" value="1"/>
</dbReference>
<dbReference type="InterPro" id="IPR036396">
    <property type="entry name" value="Cyt_P450_sf"/>
</dbReference>
<dbReference type="GO" id="GO:0020037">
    <property type="term" value="F:heme binding"/>
    <property type="evidence" value="ECO:0007669"/>
    <property type="project" value="InterPro"/>
</dbReference>
<proteinExistence type="inferred from homology"/>
<evidence type="ECO:0000256" key="4">
    <source>
        <dbReference type="ARBA" id="ARBA00023004"/>
    </source>
</evidence>